<feature type="compositionally biased region" description="Basic and acidic residues" evidence="10">
    <location>
        <begin position="9"/>
        <end position="28"/>
    </location>
</feature>
<dbReference type="PANTHER" id="PTHR33910:SF1">
    <property type="entry name" value="PROTEIN TRANSLOCASE SUBUNIT SECE"/>
    <property type="match status" value="1"/>
</dbReference>
<dbReference type="Gene3D" id="1.20.5.1030">
    <property type="entry name" value="Preprotein translocase secy subunit"/>
    <property type="match status" value="1"/>
</dbReference>
<evidence type="ECO:0000256" key="3">
    <source>
        <dbReference type="ARBA" id="ARBA00022475"/>
    </source>
</evidence>
<dbReference type="GO" id="GO:0006605">
    <property type="term" value="P:protein targeting"/>
    <property type="evidence" value="ECO:0007669"/>
    <property type="project" value="UniProtKB-UniRule"/>
</dbReference>
<dbReference type="InterPro" id="IPR038379">
    <property type="entry name" value="SecE_sf"/>
</dbReference>
<sequence>MNLPKQLPKKNETDEERSGKAQKAELSKKNSQKPLKVKKTEASKKTAKKSEETGLGWWEHFRQYLREVSHELRKVVWPSRKETVGSTSVVLIIVILSGIFLGIVDLILSRLVRLIIE</sequence>
<evidence type="ECO:0000256" key="5">
    <source>
        <dbReference type="ARBA" id="ARBA00022927"/>
    </source>
</evidence>
<feature type="region of interest" description="Disordered" evidence="10">
    <location>
        <begin position="1"/>
        <end position="52"/>
    </location>
</feature>
<gene>
    <name evidence="9 11" type="primary">secE</name>
    <name evidence="11" type="ORF">DAMNIGENAA_35270</name>
</gene>
<evidence type="ECO:0000256" key="1">
    <source>
        <dbReference type="ARBA" id="ARBA00004370"/>
    </source>
</evidence>
<dbReference type="PANTHER" id="PTHR33910">
    <property type="entry name" value="PROTEIN TRANSLOCASE SUBUNIT SECE"/>
    <property type="match status" value="1"/>
</dbReference>
<dbReference type="Proteomes" id="UP001144372">
    <property type="component" value="Unassembled WGS sequence"/>
</dbReference>
<reference evidence="11" key="1">
    <citation type="submission" date="2022-12" db="EMBL/GenBank/DDBJ databases">
        <title>Reference genome sequencing for broad-spectrum identification of bacterial and archaeal isolates by mass spectrometry.</title>
        <authorList>
            <person name="Sekiguchi Y."/>
            <person name="Tourlousse D.M."/>
        </authorList>
    </citation>
    <scope>NUCLEOTIDE SEQUENCE</scope>
    <source>
        <strain evidence="11">ASRB1</strain>
    </source>
</reference>
<evidence type="ECO:0000256" key="4">
    <source>
        <dbReference type="ARBA" id="ARBA00022692"/>
    </source>
</evidence>
<keyword evidence="3 9" id="KW-1003">Cell membrane</keyword>
<comment type="subunit">
    <text evidence="9">Component of the Sec protein translocase complex. Heterotrimer consisting of SecY, SecE and SecG subunits. The heterotrimers can form oligomers, although 1 heterotrimer is thought to be able to translocate proteins. Interacts with the ribosome. Interacts with SecDF, and other proteins may be involved. Interacts with SecA.</text>
</comment>
<evidence type="ECO:0000256" key="9">
    <source>
        <dbReference type="HAMAP-Rule" id="MF_00422"/>
    </source>
</evidence>
<dbReference type="HAMAP" id="MF_00422">
    <property type="entry name" value="SecE"/>
    <property type="match status" value="1"/>
</dbReference>
<keyword evidence="6 9" id="KW-1133">Transmembrane helix</keyword>
<dbReference type="AlphaFoldDB" id="A0A9W6FW91"/>
<dbReference type="InterPro" id="IPR005807">
    <property type="entry name" value="SecE_bac"/>
</dbReference>
<feature type="transmembrane region" description="Helical" evidence="9">
    <location>
        <begin position="88"/>
        <end position="108"/>
    </location>
</feature>
<evidence type="ECO:0000313" key="11">
    <source>
        <dbReference type="EMBL" id="GLI36094.1"/>
    </source>
</evidence>
<feature type="compositionally biased region" description="Basic and acidic residues" evidence="10">
    <location>
        <begin position="38"/>
        <end position="52"/>
    </location>
</feature>
<evidence type="ECO:0000256" key="8">
    <source>
        <dbReference type="ARBA" id="ARBA00023136"/>
    </source>
</evidence>
<keyword evidence="4 9" id="KW-0812">Transmembrane</keyword>
<dbReference type="GO" id="GO:0065002">
    <property type="term" value="P:intracellular protein transmembrane transport"/>
    <property type="evidence" value="ECO:0007669"/>
    <property type="project" value="UniProtKB-UniRule"/>
</dbReference>
<comment type="similarity">
    <text evidence="9">Belongs to the SecE/SEC61-gamma family.</text>
</comment>
<comment type="function">
    <text evidence="9">Essential subunit of the Sec protein translocation channel SecYEG. Clamps together the 2 halves of SecY. May contact the channel plug during translocation.</text>
</comment>
<dbReference type="GO" id="GO:0009306">
    <property type="term" value="P:protein secretion"/>
    <property type="evidence" value="ECO:0007669"/>
    <property type="project" value="UniProtKB-UniRule"/>
</dbReference>
<dbReference type="NCBIfam" id="TIGR00964">
    <property type="entry name" value="secE_bact"/>
    <property type="match status" value="1"/>
</dbReference>
<evidence type="ECO:0000256" key="7">
    <source>
        <dbReference type="ARBA" id="ARBA00023010"/>
    </source>
</evidence>
<keyword evidence="5 9" id="KW-0653">Protein transport</keyword>
<protein>
    <recommendedName>
        <fullName evidence="9">Protein translocase subunit SecE</fullName>
    </recommendedName>
</protein>
<evidence type="ECO:0000256" key="6">
    <source>
        <dbReference type="ARBA" id="ARBA00022989"/>
    </source>
</evidence>
<keyword evidence="12" id="KW-1185">Reference proteome</keyword>
<keyword evidence="2 9" id="KW-0813">Transport</keyword>
<accession>A0A9W6FW91</accession>
<keyword evidence="8 9" id="KW-0472">Membrane</keyword>
<dbReference type="GO" id="GO:0008320">
    <property type="term" value="F:protein transmembrane transporter activity"/>
    <property type="evidence" value="ECO:0007669"/>
    <property type="project" value="UniProtKB-UniRule"/>
</dbReference>
<dbReference type="InterPro" id="IPR001901">
    <property type="entry name" value="Translocase_SecE/Sec61-g"/>
</dbReference>
<dbReference type="Pfam" id="PF00584">
    <property type="entry name" value="SecE"/>
    <property type="match status" value="1"/>
</dbReference>
<comment type="subcellular location">
    <subcellularLocation>
        <location evidence="9">Cell membrane</location>
        <topology evidence="9">Single-pass membrane protein</topology>
    </subcellularLocation>
    <subcellularLocation>
        <location evidence="1">Membrane</location>
    </subcellularLocation>
</comment>
<organism evidence="11 12">
    <name type="scientific">Desulforhabdus amnigena</name>
    <dbReference type="NCBI Taxonomy" id="40218"/>
    <lineage>
        <taxon>Bacteria</taxon>
        <taxon>Pseudomonadati</taxon>
        <taxon>Thermodesulfobacteriota</taxon>
        <taxon>Syntrophobacteria</taxon>
        <taxon>Syntrophobacterales</taxon>
        <taxon>Syntrophobacteraceae</taxon>
        <taxon>Desulforhabdus</taxon>
    </lineage>
</organism>
<evidence type="ECO:0000313" key="12">
    <source>
        <dbReference type="Proteomes" id="UP001144372"/>
    </source>
</evidence>
<evidence type="ECO:0000256" key="2">
    <source>
        <dbReference type="ARBA" id="ARBA00022448"/>
    </source>
</evidence>
<dbReference type="RefSeq" id="WP_281796278.1">
    <property type="nucleotide sequence ID" value="NZ_BSDR01000001.1"/>
</dbReference>
<dbReference type="EMBL" id="BSDR01000001">
    <property type="protein sequence ID" value="GLI36094.1"/>
    <property type="molecule type" value="Genomic_DNA"/>
</dbReference>
<keyword evidence="7 9" id="KW-0811">Translocation</keyword>
<comment type="caution">
    <text evidence="11">The sequence shown here is derived from an EMBL/GenBank/DDBJ whole genome shotgun (WGS) entry which is preliminary data.</text>
</comment>
<evidence type="ECO:0000256" key="10">
    <source>
        <dbReference type="SAM" id="MobiDB-lite"/>
    </source>
</evidence>
<dbReference type="GO" id="GO:0005886">
    <property type="term" value="C:plasma membrane"/>
    <property type="evidence" value="ECO:0007669"/>
    <property type="project" value="UniProtKB-SubCell"/>
</dbReference>
<dbReference type="PROSITE" id="PS01067">
    <property type="entry name" value="SECE_SEC61G"/>
    <property type="match status" value="1"/>
</dbReference>
<dbReference type="GO" id="GO:0043952">
    <property type="term" value="P:protein transport by the Sec complex"/>
    <property type="evidence" value="ECO:0007669"/>
    <property type="project" value="UniProtKB-UniRule"/>
</dbReference>
<proteinExistence type="inferred from homology"/>
<name>A0A9W6FW91_9BACT</name>